<gene>
    <name evidence="2" type="ORF">CR201_G0029682</name>
</gene>
<comment type="caution">
    <text evidence="2">The sequence shown here is derived from an EMBL/GenBank/DDBJ whole genome shotgun (WGS) entry which is preliminary data.</text>
</comment>
<evidence type="ECO:0000313" key="2">
    <source>
        <dbReference type="EMBL" id="PNJ41643.1"/>
    </source>
</evidence>
<feature type="non-terminal residue" evidence="2">
    <location>
        <position position="1"/>
    </location>
</feature>
<sequence>LLEGNSSQGSFEVTPSSAGPWTNSSLSLHGGLSSGFRLSCEAWNVHGAQSGSVFQLLPG</sequence>
<proteinExistence type="predicted"/>
<reference evidence="2" key="1">
    <citation type="submission" date="2017-12" db="EMBL/GenBank/DDBJ databases">
        <title>High-resolution comparative analysis of great ape genomes.</title>
        <authorList>
            <person name="Pollen A."/>
            <person name="Hastie A."/>
            <person name="Hormozdiari F."/>
            <person name="Dougherty M."/>
            <person name="Liu R."/>
            <person name="Chaisson M."/>
            <person name="Hoppe E."/>
            <person name="Hill C."/>
            <person name="Pang A."/>
            <person name="Hillier L."/>
            <person name="Baker C."/>
            <person name="Armstrong J."/>
            <person name="Shendure J."/>
            <person name="Paten B."/>
            <person name="Wilson R."/>
            <person name="Chao H."/>
            <person name="Schneider V."/>
            <person name="Ventura M."/>
            <person name="Kronenberg Z."/>
            <person name="Murali S."/>
            <person name="Gordon D."/>
            <person name="Cantsilieris S."/>
            <person name="Munson K."/>
            <person name="Nelson B."/>
            <person name="Raja A."/>
            <person name="Underwood J."/>
            <person name="Diekhans M."/>
            <person name="Fiddes I."/>
            <person name="Haussler D."/>
            <person name="Eichler E."/>
        </authorList>
    </citation>
    <scope>NUCLEOTIDE SEQUENCE [LARGE SCALE GENOMIC DNA]</scope>
    <source>
        <strain evidence="2">Susie</strain>
    </source>
</reference>
<organism evidence="2">
    <name type="scientific">Pongo abelii</name>
    <name type="common">Sumatran orangutan</name>
    <name type="synonym">Pongo pygmaeus abelii</name>
    <dbReference type="NCBI Taxonomy" id="9601"/>
    <lineage>
        <taxon>Eukaryota</taxon>
        <taxon>Metazoa</taxon>
        <taxon>Chordata</taxon>
        <taxon>Craniata</taxon>
        <taxon>Vertebrata</taxon>
        <taxon>Euteleostomi</taxon>
        <taxon>Mammalia</taxon>
        <taxon>Eutheria</taxon>
        <taxon>Euarchontoglires</taxon>
        <taxon>Primates</taxon>
        <taxon>Haplorrhini</taxon>
        <taxon>Catarrhini</taxon>
        <taxon>Hominidae</taxon>
        <taxon>Pongo</taxon>
    </lineage>
</organism>
<accession>A0A2J8U8S2</accession>
<feature type="region of interest" description="Disordered" evidence="1">
    <location>
        <begin position="1"/>
        <end position="21"/>
    </location>
</feature>
<name>A0A2J8U8S2_PONAB</name>
<dbReference type="AlphaFoldDB" id="A0A2J8U8S2"/>
<protein>
    <submittedName>
        <fullName evidence="2">SIGLEC11 isoform 3</fullName>
    </submittedName>
</protein>
<dbReference type="EMBL" id="NDHI03003467">
    <property type="protein sequence ID" value="PNJ41643.1"/>
    <property type="molecule type" value="Genomic_DNA"/>
</dbReference>
<evidence type="ECO:0000256" key="1">
    <source>
        <dbReference type="SAM" id="MobiDB-lite"/>
    </source>
</evidence>